<dbReference type="KEGG" id="hanx:ABSL23_06840"/>
<dbReference type="PANTHER" id="PTHR43384">
    <property type="entry name" value="SEPTUM SITE-DETERMINING PROTEIN MIND HOMOLOG, CHLOROPLASTIC-RELATED"/>
    <property type="match status" value="1"/>
</dbReference>
<dbReference type="AlphaFoldDB" id="A0AAU8CF14"/>
<dbReference type="GeneID" id="91108851"/>
<protein>
    <submittedName>
        <fullName evidence="3">AAA family ATPase</fullName>
    </submittedName>
</protein>
<evidence type="ECO:0000256" key="1">
    <source>
        <dbReference type="SAM" id="MobiDB-lite"/>
    </source>
</evidence>
<feature type="domain" description="CobQ/CobB/MinD/ParA nucleotide binding" evidence="2">
    <location>
        <begin position="6"/>
        <end position="207"/>
    </location>
</feature>
<dbReference type="Gene3D" id="3.40.50.300">
    <property type="entry name" value="P-loop containing nucleotide triphosphate hydrolases"/>
    <property type="match status" value="1"/>
</dbReference>
<dbReference type="GO" id="GO:0009898">
    <property type="term" value="C:cytoplasmic side of plasma membrane"/>
    <property type="evidence" value="ECO:0007669"/>
    <property type="project" value="TreeGrafter"/>
</dbReference>
<reference evidence="3" key="1">
    <citation type="submission" date="2024-06" db="EMBL/GenBank/DDBJ databases">
        <title>Genome Sequence of an extremely halophilic archaeon isolated from Permian era halite, Salado Formation, Carlsbad, New Mexico: Halobacterium sp. strain NMX12-1.</title>
        <authorList>
            <person name="Sotoa L."/>
            <person name="DasSarma P."/>
            <person name="Anton B.P."/>
            <person name="Vincze T."/>
            <person name="Verma I."/>
            <person name="Eralp B."/>
            <person name="Powers D.W."/>
            <person name="Dozier B.L."/>
            <person name="Roberts R.J."/>
            <person name="DasSarma S."/>
        </authorList>
    </citation>
    <scope>NUCLEOTIDE SEQUENCE</scope>
    <source>
        <strain evidence="3">NMX12-1</strain>
    </source>
</reference>
<feature type="compositionally biased region" description="Low complexity" evidence="1">
    <location>
        <begin position="200"/>
        <end position="217"/>
    </location>
</feature>
<dbReference type="RefSeq" id="WP_353635145.1">
    <property type="nucleotide sequence ID" value="NZ_CP159204.1"/>
</dbReference>
<dbReference type="GO" id="GO:0005524">
    <property type="term" value="F:ATP binding"/>
    <property type="evidence" value="ECO:0007669"/>
    <property type="project" value="TreeGrafter"/>
</dbReference>
<sequence>MVEAFAVASGKGGTGKTTNTLALGMALAEDYDVTVVDADTGMANLLFHAGLADVDVTLHDLLVADTDAAVSDAVYERYGMRVVPCGTGLGDFRAADPARLRDVVAVLAADTDVLLLDSPATLASRSAVLPIVLADRAVLVVQPTIPAISDALKVQEYATSYGTGVAGTLYNKVQDPEAVERVAAKSGRYFEGETLGTVPEAEAVRAARPSASPSRPSTLASQMRDLHSSMSSSSPGRRSGSRTAYLVSKASRPSTRSR</sequence>
<dbReference type="SUPFAM" id="SSF52540">
    <property type="entry name" value="P-loop containing nucleoside triphosphate hydrolases"/>
    <property type="match status" value="1"/>
</dbReference>
<dbReference type="Pfam" id="PF01656">
    <property type="entry name" value="CbiA"/>
    <property type="match status" value="1"/>
</dbReference>
<gene>
    <name evidence="3" type="ORF">ABSL23_06840</name>
</gene>
<feature type="region of interest" description="Disordered" evidence="1">
    <location>
        <begin position="200"/>
        <end position="258"/>
    </location>
</feature>
<dbReference type="InterPro" id="IPR050625">
    <property type="entry name" value="ParA/MinD_ATPase"/>
</dbReference>
<dbReference type="GO" id="GO:0005829">
    <property type="term" value="C:cytosol"/>
    <property type="evidence" value="ECO:0007669"/>
    <property type="project" value="TreeGrafter"/>
</dbReference>
<feature type="compositionally biased region" description="Low complexity" evidence="1">
    <location>
        <begin position="228"/>
        <end position="242"/>
    </location>
</feature>
<dbReference type="InterPro" id="IPR002586">
    <property type="entry name" value="CobQ/CobB/MinD/ParA_Nub-bd_dom"/>
</dbReference>
<dbReference type="GO" id="GO:0016887">
    <property type="term" value="F:ATP hydrolysis activity"/>
    <property type="evidence" value="ECO:0007669"/>
    <property type="project" value="TreeGrafter"/>
</dbReference>
<dbReference type="EMBL" id="CP159204">
    <property type="protein sequence ID" value="XCF17710.1"/>
    <property type="molecule type" value="Genomic_DNA"/>
</dbReference>
<accession>A0AAU8CF14</accession>
<organism evidence="3">
    <name type="scientific">Halobacterium sp. NMX12-1</name>
    <dbReference type="NCBI Taxonomy" id="3166650"/>
    <lineage>
        <taxon>Archaea</taxon>
        <taxon>Methanobacteriati</taxon>
        <taxon>Methanobacteriota</taxon>
        <taxon>Stenosarchaea group</taxon>
        <taxon>Halobacteria</taxon>
        <taxon>Halobacteriales</taxon>
        <taxon>Halobacteriaceae</taxon>
        <taxon>Halobacterium</taxon>
    </lineage>
</organism>
<dbReference type="GO" id="GO:0051782">
    <property type="term" value="P:negative regulation of cell division"/>
    <property type="evidence" value="ECO:0007669"/>
    <property type="project" value="TreeGrafter"/>
</dbReference>
<name>A0AAU8CF14_9EURY</name>
<dbReference type="PANTHER" id="PTHR43384:SF10">
    <property type="entry name" value="ATPASE INVOLVED IN CHROMOSOME PARTITIONING, PARA_MIND FAMILY"/>
    <property type="match status" value="1"/>
</dbReference>
<evidence type="ECO:0000313" key="3">
    <source>
        <dbReference type="EMBL" id="XCF17710.1"/>
    </source>
</evidence>
<evidence type="ECO:0000259" key="2">
    <source>
        <dbReference type="Pfam" id="PF01656"/>
    </source>
</evidence>
<dbReference type="InterPro" id="IPR027417">
    <property type="entry name" value="P-loop_NTPase"/>
</dbReference>
<proteinExistence type="predicted"/>